<feature type="transmembrane region" description="Helical" evidence="1">
    <location>
        <begin position="113"/>
        <end position="132"/>
    </location>
</feature>
<keyword evidence="3" id="KW-1185">Reference proteome</keyword>
<feature type="transmembrane region" description="Helical" evidence="1">
    <location>
        <begin position="210"/>
        <end position="229"/>
    </location>
</feature>
<sequence length="530" mass="59430">MNVTSTIEGKIKEFIGRLTETQKYVFFSVIVFGLFAHGFALFNRLSVHDNSHCLFSLGASYEVNRWGLGILYRLMVYTTKTFSLPLFNGFMSIVFIGIAGMILMDIFEIKSKLIATIIGGLMVVFPMVTSVFSFMFTSWPYFMGLVFAFQAARVLIKELSVKNVFISSLWLALTLSIYQAYLGVVVTLFLLKMLLDVIDGKTESVAKYAIAGVSDLIELGLGLGIWAVISKIFIKIKHITPNDYKGWTEPYNIAKFPKVFANAIKNFLTFRMEGINALRYLRMLTLLIFILSVVMIVMLLIKSQAKLVVKLSSIVGAVLIPVAMMVVYLLSTSDMFAVTTLMIYAEVFVFIIPLILIERFEEFENAIANKAAQLIAFIMIICTSVVTLGYVYLDNAAYNKAAIFQEQAVVYMTALIANIKATPGFSDDMDIVFVGFNNVEDSTINEVAEKEELDGIQLEKYYNSLEEMINYGVNVQFMRDHLGIGNEKIIIDEENEVSELPEVKAMPTYPNEGGIAIIDNKVIVKMGEEN</sequence>
<dbReference type="GO" id="GO:0016740">
    <property type="term" value="F:transferase activity"/>
    <property type="evidence" value="ECO:0007669"/>
    <property type="project" value="UniProtKB-KW"/>
</dbReference>
<accession>A0A1M6JRV5</accession>
<feature type="transmembrane region" description="Helical" evidence="1">
    <location>
        <begin position="307"/>
        <end position="329"/>
    </location>
</feature>
<feature type="transmembrane region" description="Helical" evidence="1">
    <location>
        <begin position="86"/>
        <end position="106"/>
    </location>
</feature>
<feature type="transmembrane region" description="Helical" evidence="1">
    <location>
        <begin position="168"/>
        <end position="190"/>
    </location>
</feature>
<proteinExistence type="predicted"/>
<dbReference type="OrthoDB" id="1851717at2"/>
<organism evidence="2 3">
    <name type="scientific">Pseudobutyrivibrio xylanivorans DSM 14809</name>
    <dbReference type="NCBI Taxonomy" id="1123012"/>
    <lineage>
        <taxon>Bacteria</taxon>
        <taxon>Bacillati</taxon>
        <taxon>Bacillota</taxon>
        <taxon>Clostridia</taxon>
        <taxon>Lachnospirales</taxon>
        <taxon>Lachnospiraceae</taxon>
        <taxon>Pseudobutyrivibrio</taxon>
    </lineage>
</organism>
<keyword evidence="1" id="KW-1133">Transmembrane helix</keyword>
<evidence type="ECO:0000256" key="1">
    <source>
        <dbReference type="SAM" id="Phobius"/>
    </source>
</evidence>
<evidence type="ECO:0000313" key="2">
    <source>
        <dbReference type="EMBL" id="SHJ49330.1"/>
    </source>
</evidence>
<evidence type="ECO:0000313" key="3">
    <source>
        <dbReference type="Proteomes" id="UP000184185"/>
    </source>
</evidence>
<feature type="transmembrane region" description="Helical" evidence="1">
    <location>
        <begin position="371"/>
        <end position="393"/>
    </location>
</feature>
<feature type="transmembrane region" description="Helical" evidence="1">
    <location>
        <begin position="138"/>
        <end position="156"/>
    </location>
</feature>
<dbReference type="InterPro" id="IPR025686">
    <property type="entry name" value="Glucos_trans_II"/>
</dbReference>
<protein>
    <submittedName>
        <fullName evidence="2">Glucosyl transferase GtrII</fullName>
    </submittedName>
</protein>
<dbReference type="Proteomes" id="UP000184185">
    <property type="component" value="Unassembled WGS sequence"/>
</dbReference>
<gene>
    <name evidence="2" type="ORF">SAMN02745725_02676</name>
</gene>
<dbReference type="AlphaFoldDB" id="A0A1M6JRV5"/>
<dbReference type="RefSeq" id="WP_072918898.1">
    <property type="nucleotide sequence ID" value="NZ_FQYQ01000025.1"/>
</dbReference>
<keyword evidence="2" id="KW-0808">Transferase</keyword>
<name>A0A1M6JRV5_PSEXY</name>
<reference evidence="2 3" key="1">
    <citation type="submission" date="2016-11" db="EMBL/GenBank/DDBJ databases">
        <authorList>
            <person name="Jaros S."/>
            <person name="Januszkiewicz K."/>
            <person name="Wedrychowicz H."/>
        </authorList>
    </citation>
    <scope>NUCLEOTIDE SEQUENCE [LARGE SCALE GENOMIC DNA]</scope>
    <source>
        <strain evidence="2 3">DSM 14809</strain>
    </source>
</reference>
<dbReference type="EMBL" id="FQYQ01000025">
    <property type="protein sequence ID" value="SHJ49330.1"/>
    <property type="molecule type" value="Genomic_DNA"/>
</dbReference>
<feature type="transmembrane region" description="Helical" evidence="1">
    <location>
        <begin position="336"/>
        <end position="356"/>
    </location>
</feature>
<dbReference type="Pfam" id="PF14264">
    <property type="entry name" value="Glucos_trans_II"/>
    <property type="match status" value="1"/>
</dbReference>
<feature type="transmembrane region" description="Helical" evidence="1">
    <location>
        <begin position="280"/>
        <end position="301"/>
    </location>
</feature>
<keyword evidence="1" id="KW-0812">Transmembrane</keyword>
<feature type="transmembrane region" description="Helical" evidence="1">
    <location>
        <begin position="24"/>
        <end position="42"/>
    </location>
</feature>
<keyword evidence="1" id="KW-0472">Membrane</keyword>